<protein>
    <submittedName>
        <fullName evidence="2">Uncharacterized protein</fullName>
    </submittedName>
</protein>
<organism evidence="2 3">
    <name type="scientific">Chitinophaga lutea</name>
    <dbReference type="NCBI Taxonomy" id="2488634"/>
    <lineage>
        <taxon>Bacteria</taxon>
        <taxon>Pseudomonadati</taxon>
        <taxon>Bacteroidota</taxon>
        <taxon>Chitinophagia</taxon>
        <taxon>Chitinophagales</taxon>
        <taxon>Chitinophagaceae</taxon>
        <taxon>Chitinophaga</taxon>
    </lineage>
</organism>
<dbReference type="Proteomes" id="UP000278351">
    <property type="component" value="Unassembled WGS sequence"/>
</dbReference>
<gene>
    <name evidence="2" type="ORF">EGT74_06100</name>
</gene>
<feature type="compositionally biased region" description="Low complexity" evidence="1">
    <location>
        <begin position="81"/>
        <end position="98"/>
    </location>
</feature>
<dbReference type="AlphaFoldDB" id="A0A3N4PWD9"/>
<feature type="compositionally biased region" description="Polar residues" evidence="1">
    <location>
        <begin position="103"/>
        <end position="122"/>
    </location>
</feature>
<sequence>MTRLPFHVQLSPEGNMRQQKRFAGLSKACHWGAITSTTGTMWEQKSTIGYDEVALPRPIIPGRRFAAAKAFRRLERSLPLGGNDRNNGNNAGVKGAVGYREVSTGSNNPKGNVQQQGEYYIQ</sequence>
<evidence type="ECO:0000256" key="1">
    <source>
        <dbReference type="SAM" id="MobiDB-lite"/>
    </source>
</evidence>
<name>A0A3N4PWD9_9BACT</name>
<keyword evidence="3" id="KW-1185">Reference proteome</keyword>
<dbReference type="EMBL" id="RPDH01000001">
    <property type="protein sequence ID" value="RPE13103.1"/>
    <property type="molecule type" value="Genomic_DNA"/>
</dbReference>
<reference evidence="2 3" key="1">
    <citation type="submission" date="2018-11" db="EMBL/GenBank/DDBJ databases">
        <title>Chitinophaga lutea sp.nov., isolate from arsenic contaminated soil.</title>
        <authorList>
            <person name="Zong Y."/>
        </authorList>
    </citation>
    <scope>NUCLEOTIDE SEQUENCE [LARGE SCALE GENOMIC DNA]</scope>
    <source>
        <strain evidence="2 3">ZY74</strain>
    </source>
</reference>
<feature type="region of interest" description="Disordered" evidence="1">
    <location>
        <begin position="78"/>
        <end position="122"/>
    </location>
</feature>
<evidence type="ECO:0000313" key="3">
    <source>
        <dbReference type="Proteomes" id="UP000278351"/>
    </source>
</evidence>
<accession>A0A3N4PWD9</accession>
<comment type="caution">
    <text evidence="2">The sequence shown here is derived from an EMBL/GenBank/DDBJ whole genome shotgun (WGS) entry which is preliminary data.</text>
</comment>
<evidence type="ECO:0000313" key="2">
    <source>
        <dbReference type="EMBL" id="RPE13103.1"/>
    </source>
</evidence>
<proteinExistence type="predicted"/>